<evidence type="ECO:0000313" key="12">
    <source>
        <dbReference type="EMBL" id="EAL69188.1"/>
    </source>
</evidence>
<dbReference type="InterPro" id="IPR006012">
    <property type="entry name" value="Syntaxin/epimorphin_CS"/>
</dbReference>
<feature type="transmembrane region" description="Helical" evidence="10">
    <location>
        <begin position="312"/>
        <end position="334"/>
    </location>
</feature>
<dbReference type="PROSITE" id="PS00914">
    <property type="entry name" value="SYNTAXIN"/>
    <property type="match status" value="1"/>
</dbReference>
<keyword evidence="5" id="KW-0653">Protein transport</keyword>
<comment type="similarity">
    <text evidence="2">Belongs to the syntaxin family.</text>
</comment>
<dbReference type="SUPFAM" id="SSF47661">
    <property type="entry name" value="t-snare proteins"/>
    <property type="match status" value="1"/>
</dbReference>
<dbReference type="Proteomes" id="UP000002195">
    <property type="component" value="Unassembled WGS sequence"/>
</dbReference>
<feature type="domain" description="T-SNARE coiled-coil homology" evidence="11">
    <location>
        <begin position="239"/>
        <end position="301"/>
    </location>
</feature>
<dbReference type="PANTHER" id="PTHR19957:SF83">
    <property type="entry name" value="SYNTAXIN-16"/>
    <property type="match status" value="1"/>
</dbReference>
<dbReference type="STRING" id="44689.Q869U2"/>
<dbReference type="GO" id="GO:0048278">
    <property type="term" value="P:vesicle docking"/>
    <property type="evidence" value="ECO:0000318"/>
    <property type="project" value="GO_Central"/>
</dbReference>
<evidence type="ECO:0000256" key="8">
    <source>
        <dbReference type="ARBA" id="ARBA00023054"/>
    </source>
</evidence>
<dbReference type="VEuPathDB" id="AmoebaDB:DDB_G0276469"/>
<evidence type="ECO:0000256" key="1">
    <source>
        <dbReference type="ARBA" id="ARBA00004409"/>
    </source>
</evidence>
<dbReference type="GO" id="GO:0012505">
    <property type="term" value="C:endomembrane system"/>
    <property type="evidence" value="ECO:0000318"/>
    <property type="project" value="GO_Central"/>
</dbReference>
<evidence type="ECO:0000256" key="9">
    <source>
        <dbReference type="ARBA" id="ARBA00023136"/>
    </source>
</evidence>
<dbReference type="PaxDb" id="44689-DDB0233597"/>
<dbReference type="GO" id="GO:0006971">
    <property type="term" value="P:hypotonic response"/>
    <property type="evidence" value="ECO:0007007"/>
    <property type="project" value="dictyBase"/>
</dbReference>
<keyword evidence="3" id="KW-0813">Transport</keyword>
<dbReference type="OMA" id="SIQEIHR"/>
<dbReference type="SMART" id="SM00397">
    <property type="entry name" value="t_SNARE"/>
    <property type="match status" value="1"/>
</dbReference>
<dbReference type="GO" id="GO:0031201">
    <property type="term" value="C:SNARE complex"/>
    <property type="evidence" value="ECO:0000318"/>
    <property type="project" value="GO_Central"/>
</dbReference>
<dbReference type="FunFam" id="1.20.58.70:FF:000054">
    <property type="entry name" value="Uncharacterized protein"/>
    <property type="match status" value="1"/>
</dbReference>
<keyword evidence="4 10" id="KW-0812">Transmembrane</keyword>
<dbReference type="RefSeq" id="XP_643157.1">
    <property type="nucleotide sequence ID" value="XM_638065.1"/>
</dbReference>
<keyword evidence="6 10" id="KW-1133">Transmembrane helix</keyword>
<dbReference type="PhylomeDB" id="Q869U2"/>
<dbReference type="GO" id="GO:0006886">
    <property type="term" value="P:intracellular protein transport"/>
    <property type="evidence" value="ECO:0000318"/>
    <property type="project" value="GO_Central"/>
</dbReference>
<gene>
    <name evidence="12" type="primary">syn16B</name>
    <name evidence="12" type="ORF">DDB_G0276469</name>
</gene>
<dbReference type="SMR" id="Q869U2"/>
<evidence type="ECO:0000256" key="6">
    <source>
        <dbReference type="ARBA" id="ARBA00022989"/>
    </source>
</evidence>
<dbReference type="EMBL" id="AAFI02000015">
    <property type="protein sequence ID" value="EAL69188.1"/>
    <property type="molecule type" value="Genomic_DNA"/>
</dbReference>
<dbReference type="Gene3D" id="1.20.58.70">
    <property type="match status" value="1"/>
</dbReference>
<dbReference type="KEGG" id="ddi:DDB_G0276469"/>
<dbReference type="PANTHER" id="PTHR19957">
    <property type="entry name" value="SYNTAXIN"/>
    <property type="match status" value="1"/>
</dbReference>
<dbReference type="HOGENOM" id="CLU_038177_1_1_1"/>
<dbReference type="AlphaFoldDB" id="Q869U2"/>
<keyword evidence="13" id="KW-1185">Reference proteome</keyword>
<proteinExistence type="inferred from homology"/>
<dbReference type="InterPro" id="IPR000727">
    <property type="entry name" value="T_SNARE_dom"/>
</dbReference>
<comment type="subcellular location">
    <subcellularLocation>
        <location evidence="1">Golgi apparatus membrane</location>
        <topology evidence="1">Single-pass type IV membrane protein</topology>
    </subcellularLocation>
</comment>
<evidence type="ECO:0000256" key="10">
    <source>
        <dbReference type="SAM" id="Phobius"/>
    </source>
</evidence>
<dbReference type="GO" id="GO:0006906">
    <property type="term" value="P:vesicle fusion"/>
    <property type="evidence" value="ECO:0000318"/>
    <property type="project" value="GO_Central"/>
</dbReference>
<keyword evidence="9 10" id="KW-0472">Membrane</keyword>
<dbReference type="GO" id="GO:0000139">
    <property type="term" value="C:Golgi membrane"/>
    <property type="evidence" value="ECO:0007669"/>
    <property type="project" value="UniProtKB-SubCell"/>
</dbReference>
<protein>
    <submittedName>
        <fullName evidence="12">t-SNARE family protein</fullName>
    </submittedName>
</protein>
<keyword evidence="8" id="KW-0175">Coiled coil</keyword>
<dbReference type="eggNOG" id="KOG0809">
    <property type="taxonomic scope" value="Eukaryota"/>
</dbReference>
<dbReference type="InParanoid" id="Q869U2"/>
<organism evidence="12 13">
    <name type="scientific">Dictyostelium discoideum</name>
    <name type="common">Social amoeba</name>
    <dbReference type="NCBI Taxonomy" id="44689"/>
    <lineage>
        <taxon>Eukaryota</taxon>
        <taxon>Amoebozoa</taxon>
        <taxon>Evosea</taxon>
        <taxon>Eumycetozoa</taxon>
        <taxon>Dictyostelia</taxon>
        <taxon>Dictyosteliales</taxon>
        <taxon>Dictyosteliaceae</taxon>
        <taxon>Dictyostelium</taxon>
    </lineage>
</organism>
<dbReference type="InterPro" id="IPR045242">
    <property type="entry name" value="Syntaxin"/>
</dbReference>
<comment type="caution">
    <text evidence="12">The sequence shown here is derived from an EMBL/GenBank/DDBJ whole genome shotgun (WGS) entry which is preliminary data.</text>
</comment>
<accession>Q869U2</accession>
<name>Q869U2_DICDI</name>
<evidence type="ECO:0000256" key="2">
    <source>
        <dbReference type="ARBA" id="ARBA00009063"/>
    </source>
</evidence>
<evidence type="ECO:0000259" key="11">
    <source>
        <dbReference type="PROSITE" id="PS50192"/>
    </source>
</evidence>
<dbReference type="GO" id="GO:0000149">
    <property type="term" value="F:SNARE binding"/>
    <property type="evidence" value="ECO:0000318"/>
    <property type="project" value="GO_Central"/>
</dbReference>
<evidence type="ECO:0000256" key="4">
    <source>
        <dbReference type="ARBA" id="ARBA00022692"/>
    </source>
</evidence>
<reference evidence="12 13" key="1">
    <citation type="journal article" date="2005" name="Nature">
        <title>The genome of the social amoeba Dictyostelium discoideum.</title>
        <authorList>
            <consortium name="The Dictyostelium discoideum Sequencing Consortium"/>
            <person name="Eichinger L."/>
            <person name="Pachebat J.A."/>
            <person name="Glockner G."/>
            <person name="Rajandream M.A."/>
            <person name="Sucgang R."/>
            <person name="Berriman M."/>
            <person name="Song J."/>
            <person name="Olsen R."/>
            <person name="Szafranski K."/>
            <person name="Xu Q."/>
            <person name="Tunggal B."/>
            <person name="Kummerfeld S."/>
            <person name="Madera M."/>
            <person name="Konfortov B.A."/>
            <person name="Rivero F."/>
            <person name="Bankier A.T."/>
            <person name="Lehmann R."/>
            <person name="Hamlin N."/>
            <person name="Davies R."/>
            <person name="Gaudet P."/>
            <person name="Fey P."/>
            <person name="Pilcher K."/>
            <person name="Chen G."/>
            <person name="Saunders D."/>
            <person name="Sodergren E."/>
            <person name="Davis P."/>
            <person name="Kerhornou A."/>
            <person name="Nie X."/>
            <person name="Hall N."/>
            <person name="Anjard C."/>
            <person name="Hemphill L."/>
            <person name="Bason N."/>
            <person name="Farbrother P."/>
            <person name="Desany B."/>
            <person name="Just E."/>
            <person name="Morio T."/>
            <person name="Rost R."/>
            <person name="Churcher C."/>
            <person name="Cooper J."/>
            <person name="Haydock S."/>
            <person name="van Driessche N."/>
            <person name="Cronin A."/>
            <person name="Goodhead I."/>
            <person name="Muzny D."/>
            <person name="Mourier T."/>
            <person name="Pain A."/>
            <person name="Lu M."/>
            <person name="Harper D."/>
            <person name="Lindsay R."/>
            <person name="Hauser H."/>
            <person name="James K."/>
            <person name="Quiles M."/>
            <person name="Madan Babu M."/>
            <person name="Saito T."/>
            <person name="Buchrieser C."/>
            <person name="Wardroper A."/>
            <person name="Felder M."/>
            <person name="Thangavelu M."/>
            <person name="Johnson D."/>
            <person name="Knights A."/>
            <person name="Loulseged H."/>
            <person name="Mungall K."/>
            <person name="Oliver K."/>
            <person name="Price C."/>
            <person name="Quail M.A."/>
            <person name="Urushihara H."/>
            <person name="Hernandez J."/>
            <person name="Rabbinowitsch E."/>
            <person name="Steffen D."/>
            <person name="Sanders M."/>
            <person name="Ma J."/>
            <person name="Kohara Y."/>
            <person name="Sharp S."/>
            <person name="Simmonds M."/>
            <person name="Spiegler S."/>
            <person name="Tivey A."/>
            <person name="Sugano S."/>
            <person name="White B."/>
            <person name="Walker D."/>
            <person name="Woodward J."/>
            <person name="Winckler T."/>
            <person name="Tanaka Y."/>
            <person name="Shaulsky G."/>
            <person name="Schleicher M."/>
            <person name="Weinstock G."/>
            <person name="Rosenthal A."/>
            <person name="Cox E.C."/>
            <person name="Chisholm R.L."/>
            <person name="Gibbs R."/>
            <person name="Loomis W.F."/>
            <person name="Platzer M."/>
            <person name="Kay R.R."/>
            <person name="Williams J."/>
            <person name="Dear P.H."/>
            <person name="Noegel A.A."/>
            <person name="Barrell B."/>
            <person name="Kuspa A."/>
        </authorList>
    </citation>
    <scope>NUCLEOTIDE SEQUENCE [LARGE SCALE GENOMIC DNA]</scope>
    <source>
        <strain evidence="12 13">AX4</strain>
    </source>
</reference>
<dbReference type="dictyBase" id="DDB_G0276469">
    <property type="gene designation" value="syn16B"/>
</dbReference>
<evidence type="ECO:0000256" key="3">
    <source>
        <dbReference type="ARBA" id="ARBA00022448"/>
    </source>
</evidence>
<accession>Q551H7</accession>
<dbReference type="GO" id="GO:0005484">
    <property type="term" value="F:SNAP receptor activity"/>
    <property type="evidence" value="ECO:0000318"/>
    <property type="project" value="GO_Central"/>
</dbReference>
<evidence type="ECO:0000256" key="5">
    <source>
        <dbReference type="ARBA" id="ARBA00022927"/>
    </source>
</evidence>
<dbReference type="InterPro" id="IPR010989">
    <property type="entry name" value="SNARE"/>
</dbReference>
<dbReference type="PROSITE" id="PS50192">
    <property type="entry name" value="T_SNARE"/>
    <property type="match status" value="1"/>
</dbReference>
<evidence type="ECO:0000256" key="7">
    <source>
        <dbReference type="ARBA" id="ARBA00023034"/>
    </source>
</evidence>
<sequence>MATRDRTPSYLLLKIEYNNRRPINHKKSTSNYETLDEENRNGMIPLVSLNNNNYKNGANIDTSPKLQQLNVIPAWMQRINDIDVNLSKIHSQIEKLKGYHDKNLLPDMSLEDQSDLERSIEITTSETTRLFHKTHDMIINLGGDKGTIFTSEDIKIKKNVQQSKSAKLQSLSVLFRRKQSNYLKALRKRSNSFTDLYNKSGLAKEEEEEEGEGEEENQLWQEIEFDFTNEQKQIVKLMEIEISSRDKEIRNLLESINDLTRLFQDISLLVAQQGTILDRIDYNLNETESMVTDATDVVIIINKKHKEYRSRLCILMVLVALVVSMIFIIILKMVF</sequence>
<keyword evidence="7" id="KW-0333">Golgi apparatus</keyword>
<dbReference type="CDD" id="cd15845">
    <property type="entry name" value="SNARE_syntaxin16"/>
    <property type="match status" value="1"/>
</dbReference>
<dbReference type="GeneID" id="8620564"/>
<dbReference type="FunCoup" id="Q869U2">
    <property type="interactions" value="772"/>
</dbReference>
<evidence type="ECO:0000313" key="13">
    <source>
        <dbReference type="Proteomes" id="UP000002195"/>
    </source>
</evidence>